<dbReference type="GeneID" id="107959766"/>
<organism evidence="2 3">
    <name type="scientific">Gossypium hirsutum</name>
    <name type="common">Upland cotton</name>
    <name type="synonym">Gossypium mexicanum</name>
    <dbReference type="NCBI Taxonomy" id="3635"/>
    <lineage>
        <taxon>Eukaryota</taxon>
        <taxon>Viridiplantae</taxon>
        <taxon>Streptophyta</taxon>
        <taxon>Embryophyta</taxon>
        <taxon>Tracheophyta</taxon>
        <taxon>Spermatophyta</taxon>
        <taxon>Magnoliopsida</taxon>
        <taxon>eudicotyledons</taxon>
        <taxon>Gunneridae</taxon>
        <taxon>Pentapetalae</taxon>
        <taxon>rosids</taxon>
        <taxon>malvids</taxon>
        <taxon>Malvales</taxon>
        <taxon>Malvaceae</taxon>
        <taxon>Malvoideae</taxon>
        <taxon>Gossypium</taxon>
    </lineage>
</organism>
<feature type="region of interest" description="Disordered" evidence="1">
    <location>
        <begin position="167"/>
        <end position="206"/>
    </location>
</feature>
<dbReference type="AlphaFoldDB" id="A0A1U8PM66"/>
<accession>A0A1U8PM66</accession>
<evidence type="ECO:0000256" key="1">
    <source>
        <dbReference type="SAM" id="MobiDB-lite"/>
    </source>
</evidence>
<dbReference type="OrthoDB" id="1103803at2759"/>
<dbReference type="RefSeq" id="XP_016751423.1">
    <property type="nucleotide sequence ID" value="XM_016895934.1"/>
</dbReference>
<dbReference type="KEGG" id="ghi:107959766"/>
<evidence type="ECO:0000313" key="3">
    <source>
        <dbReference type="RefSeq" id="XP_016751423.1"/>
    </source>
</evidence>
<reference evidence="2" key="1">
    <citation type="journal article" date="2020" name="Nat. Genet.">
        <title>Genomic diversifications of five Gossypium allopolyploid species and their impact on cotton improvement.</title>
        <authorList>
            <person name="Chen Z.J."/>
            <person name="Sreedasyam A."/>
            <person name="Ando A."/>
            <person name="Song Q."/>
            <person name="De Santiago L.M."/>
            <person name="Hulse-Kemp A.M."/>
            <person name="Ding M."/>
            <person name="Ye W."/>
            <person name="Kirkbride R.C."/>
            <person name="Jenkins J."/>
            <person name="Plott C."/>
            <person name="Lovell J."/>
            <person name="Lin Y.M."/>
            <person name="Vaughn R."/>
            <person name="Liu B."/>
            <person name="Simpson S."/>
            <person name="Scheffler B.E."/>
            <person name="Wen L."/>
            <person name="Saski C.A."/>
            <person name="Grover C.E."/>
            <person name="Hu G."/>
            <person name="Conover J.L."/>
            <person name="Carlson J.W."/>
            <person name="Shu S."/>
            <person name="Boston L.B."/>
            <person name="Williams M."/>
            <person name="Peterson D.G."/>
            <person name="McGee K."/>
            <person name="Jones D.C."/>
            <person name="Wendel J.F."/>
            <person name="Stelly D.M."/>
            <person name="Grimwood J."/>
            <person name="Schmutz J."/>
        </authorList>
    </citation>
    <scope>NUCLEOTIDE SEQUENCE [LARGE SCALE GENOMIC DNA]</scope>
    <source>
        <strain evidence="2">cv. TM-1</strain>
    </source>
</reference>
<name>A0A1U8PM66_GOSHI</name>
<feature type="region of interest" description="Disordered" evidence="1">
    <location>
        <begin position="1"/>
        <end position="21"/>
    </location>
</feature>
<sequence length="221" mass="24849">MDPDRATEDDVESNASAPADRATLVEKFVRANPNTPTFPPPPISQYAPVALQCADMVRREKPPVDKIRKQRAKEFQEEFWKKYIIQRFIDTKRKEFLELKNKNWQNATSRAQTTSVASVGCARQNKPECSQCGRRHFGECPGKERGCFNCGLLDHFIRDYPDLEEGEKKKEVKASSAPLRGRLQKNPGSGGSSRGSPKDAAVRSEGRALARTYAIRAHEEA</sequence>
<evidence type="ECO:0000313" key="2">
    <source>
        <dbReference type="Proteomes" id="UP000818029"/>
    </source>
</evidence>
<dbReference type="Proteomes" id="UP000818029">
    <property type="component" value="Chromosome A08"/>
</dbReference>
<protein>
    <submittedName>
        <fullName evidence="3">Uncharacterized protein</fullName>
    </submittedName>
</protein>
<proteinExistence type="predicted"/>
<reference evidence="3" key="2">
    <citation type="submission" date="2025-08" db="UniProtKB">
        <authorList>
            <consortium name="RefSeq"/>
        </authorList>
    </citation>
    <scope>IDENTIFICATION</scope>
</reference>
<gene>
    <name evidence="3" type="primary">LOC107959766</name>
</gene>
<feature type="compositionally biased region" description="Basic and acidic residues" evidence="1">
    <location>
        <begin position="196"/>
        <end position="206"/>
    </location>
</feature>
<dbReference type="PaxDb" id="3635-A0A1U8PM66"/>
<keyword evidence="2" id="KW-1185">Reference proteome</keyword>